<dbReference type="Proteomes" id="UP000494117">
    <property type="component" value="Unassembled WGS sequence"/>
</dbReference>
<reference evidence="1 2" key="1">
    <citation type="submission" date="2020-04" db="EMBL/GenBank/DDBJ databases">
        <authorList>
            <person name="De Canck E."/>
        </authorList>
    </citation>
    <scope>NUCLEOTIDE SEQUENCE [LARGE SCALE GENOMIC DNA]</scope>
    <source>
        <strain evidence="1 2">LMG 26858</strain>
    </source>
</reference>
<gene>
    <name evidence="1" type="ORF">LMG26858_06176</name>
</gene>
<dbReference type="Pfam" id="PF16225">
    <property type="entry name" value="DUF4884"/>
    <property type="match status" value="1"/>
</dbReference>
<evidence type="ECO:0000313" key="1">
    <source>
        <dbReference type="EMBL" id="CAB3928212.1"/>
    </source>
</evidence>
<dbReference type="EMBL" id="CADILG010000100">
    <property type="protein sequence ID" value="CAB3928212.1"/>
    <property type="molecule type" value="Genomic_DNA"/>
</dbReference>
<evidence type="ECO:0008006" key="3">
    <source>
        <dbReference type="Google" id="ProtNLM"/>
    </source>
</evidence>
<sequence>MRSLVMIVAALALAGCSKDPVSVSGTDNREIQVAELFTHHGVTIYRFADGGRWVYFSSNAGDVTAQHTENCGKGCIRTVTVETKGAGQFNQGGR</sequence>
<protein>
    <recommendedName>
        <fullName evidence="3">DUF4884 domain-containing protein</fullName>
    </recommendedName>
</protein>
<dbReference type="RefSeq" id="WP_175211633.1">
    <property type="nucleotide sequence ID" value="NZ_CADILG010000100.1"/>
</dbReference>
<dbReference type="InterPro" id="IPR032618">
    <property type="entry name" value="DUF4884"/>
</dbReference>
<evidence type="ECO:0000313" key="2">
    <source>
        <dbReference type="Proteomes" id="UP000494117"/>
    </source>
</evidence>
<proteinExistence type="predicted"/>
<dbReference type="PROSITE" id="PS51257">
    <property type="entry name" value="PROKAR_LIPOPROTEIN"/>
    <property type="match status" value="1"/>
</dbReference>
<name>A0A6S7EU94_9BURK</name>
<organism evidence="1 2">
    <name type="scientific">Achromobacter anxifer</name>
    <dbReference type="NCBI Taxonomy" id="1287737"/>
    <lineage>
        <taxon>Bacteria</taxon>
        <taxon>Pseudomonadati</taxon>
        <taxon>Pseudomonadota</taxon>
        <taxon>Betaproteobacteria</taxon>
        <taxon>Burkholderiales</taxon>
        <taxon>Alcaligenaceae</taxon>
        <taxon>Achromobacter</taxon>
    </lineage>
</organism>
<keyword evidence="2" id="KW-1185">Reference proteome</keyword>
<accession>A0A6S7EU94</accession>
<dbReference type="AlphaFoldDB" id="A0A6S7EU94"/>